<name>A0A226D0R0_FOLCA</name>
<evidence type="ECO:0000256" key="2">
    <source>
        <dbReference type="ARBA" id="ARBA00022771"/>
    </source>
</evidence>
<dbReference type="SMART" id="SM00980">
    <property type="entry name" value="THAP"/>
    <property type="match status" value="1"/>
</dbReference>
<dbReference type="Pfam" id="PF05485">
    <property type="entry name" value="THAP"/>
    <property type="match status" value="1"/>
</dbReference>
<keyword evidence="3" id="KW-0862">Zinc</keyword>
<sequence length="269" mass="30086">MYVLTLLDTIFKEKATPIESHCQELDHISVSTSTQNDLKFVQTPIPRESPDKPCAVPGCTIAMRRNEPLLSYHRFPTDKSLEPICHQWTQILLPILPLSQSCATDLQKRHICSRHFLATDFASRGIEGAILSPTAIPSQHLDGEAFMEYSQQLCIKQESSNEKFDHDNVQPVNSGHQPANTTKPPTYVYTYSIESSFTQTVDKDPITTPPPNKKRIVEARQENHSASKDLINPTISQACSNSLEVLEIVQDLPVPPPTDQDSLKSPQES</sequence>
<dbReference type="GO" id="GO:0008270">
    <property type="term" value="F:zinc ion binding"/>
    <property type="evidence" value="ECO:0007669"/>
    <property type="project" value="UniProtKB-KW"/>
</dbReference>
<dbReference type="InterPro" id="IPR026516">
    <property type="entry name" value="THAP1/10"/>
</dbReference>
<organism evidence="7 8">
    <name type="scientific">Folsomia candida</name>
    <name type="common">Springtail</name>
    <dbReference type="NCBI Taxonomy" id="158441"/>
    <lineage>
        <taxon>Eukaryota</taxon>
        <taxon>Metazoa</taxon>
        <taxon>Ecdysozoa</taxon>
        <taxon>Arthropoda</taxon>
        <taxon>Hexapoda</taxon>
        <taxon>Collembola</taxon>
        <taxon>Entomobryomorpha</taxon>
        <taxon>Isotomoidea</taxon>
        <taxon>Isotomidae</taxon>
        <taxon>Proisotominae</taxon>
        <taxon>Folsomia</taxon>
    </lineage>
</organism>
<reference evidence="7 8" key="1">
    <citation type="submission" date="2015-12" db="EMBL/GenBank/DDBJ databases">
        <title>The genome of Folsomia candida.</title>
        <authorList>
            <person name="Faddeeva A."/>
            <person name="Derks M.F."/>
            <person name="Anvar Y."/>
            <person name="Smit S."/>
            <person name="Van Straalen N."/>
            <person name="Roelofs D."/>
        </authorList>
    </citation>
    <scope>NUCLEOTIDE SEQUENCE [LARGE SCALE GENOMIC DNA]</scope>
    <source>
        <strain evidence="7 8">VU population</strain>
        <tissue evidence="7">Whole body</tissue>
    </source>
</reference>
<evidence type="ECO:0000256" key="3">
    <source>
        <dbReference type="ARBA" id="ARBA00022833"/>
    </source>
</evidence>
<dbReference type="GO" id="GO:0043565">
    <property type="term" value="F:sequence-specific DNA binding"/>
    <property type="evidence" value="ECO:0007669"/>
    <property type="project" value="InterPro"/>
</dbReference>
<dbReference type="SUPFAM" id="SSF57716">
    <property type="entry name" value="Glucocorticoid receptor-like (DNA-binding domain)"/>
    <property type="match status" value="1"/>
</dbReference>
<dbReference type="InterPro" id="IPR006612">
    <property type="entry name" value="THAP_Znf"/>
</dbReference>
<protein>
    <submittedName>
        <fullName evidence="7">DNA transposase THAP9</fullName>
    </submittedName>
</protein>
<evidence type="ECO:0000256" key="1">
    <source>
        <dbReference type="ARBA" id="ARBA00022723"/>
    </source>
</evidence>
<proteinExistence type="predicted"/>
<feature type="domain" description="THAP-type" evidence="6">
    <location>
        <begin position="45"/>
        <end position="140"/>
    </location>
</feature>
<keyword evidence="4 5" id="KW-0238">DNA-binding</keyword>
<accession>A0A226D0R0</accession>
<dbReference type="PANTHER" id="PTHR46600">
    <property type="entry name" value="THAP DOMAIN-CONTAINING"/>
    <property type="match status" value="1"/>
</dbReference>
<dbReference type="EMBL" id="LNIX01000051">
    <property type="protein sequence ID" value="OXA37876.1"/>
    <property type="molecule type" value="Genomic_DNA"/>
</dbReference>
<dbReference type="AlphaFoldDB" id="A0A226D0R0"/>
<dbReference type="PANTHER" id="PTHR46600:SF11">
    <property type="entry name" value="THAP DOMAIN-CONTAINING PROTEIN 10"/>
    <property type="match status" value="1"/>
</dbReference>
<dbReference type="OrthoDB" id="7312725at2759"/>
<gene>
    <name evidence="7" type="ORF">Fcan01_27327</name>
</gene>
<evidence type="ECO:0000256" key="5">
    <source>
        <dbReference type="PROSITE-ProRule" id="PRU00309"/>
    </source>
</evidence>
<dbReference type="PROSITE" id="PS50950">
    <property type="entry name" value="ZF_THAP"/>
    <property type="match status" value="1"/>
</dbReference>
<dbReference type="Proteomes" id="UP000198287">
    <property type="component" value="Unassembled WGS sequence"/>
</dbReference>
<evidence type="ECO:0000313" key="7">
    <source>
        <dbReference type="EMBL" id="OXA37876.1"/>
    </source>
</evidence>
<evidence type="ECO:0000256" key="4">
    <source>
        <dbReference type="ARBA" id="ARBA00023125"/>
    </source>
</evidence>
<keyword evidence="2 5" id="KW-0863">Zinc-finger</keyword>
<evidence type="ECO:0000313" key="8">
    <source>
        <dbReference type="Proteomes" id="UP000198287"/>
    </source>
</evidence>
<evidence type="ECO:0000259" key="6">
    <source>
        <dbReference type="PROSITE" id="PS50950"/>
    </source>
</evidence>
<comment type="caution">
    <text evidence="7">The sequence shown here is derived from an EMBL/GenBank/DDBJ whole genome shotgun (WGS) entry which is preliminary data.</text>
</comment>
<keyword evidence="1" id="KW-0479">Metal-binding</keyword>
<keyword evidence="8" id="KW-1185">Reference proteome</keyword>